<evidence type="ECO:0000256" key="8">
    <source>
        <dbReference type="ARBA" id="ARBA00022842"/>
    </source>
</evidence>
<accession>A0A941BFQ9</accession>
<dbReference type="Pfam" id="PF01909">
    <property type="entry name" value="NTP_transf_2"/>
    <property type="match status" value="1"/>
</dbReference>
<evidence type="ECO:0000256" key="5">
    <source>
        <dbReference type="ARBA" id="ARBA00022723"/>
    </source>
</evidence>
<keyword evidence="4" id="KW-0548">Nucleotidyltransferase</keyword>
<organism evidence="11 12">
    <name type="scientific">Ideonella aquatica</name>
    <dbReference type="NCBI Taxonomy" id="2824119"/>
    <lineage>
        <taxon>Bacteria</taxon>
        <taxon>Pseudomonadati</taxon>
        <taxon>Pseudomonadota</taxon>
        <taxon>Betaproteobacteria</taxon>
        <taxon>Burkholderiales</taxon>
        <taxon>Sphaerotilaceae</taxon>
        <taxon>Ideonella</taxon>
    </lineage>
</organism>
<keyword evidence="8" id="KW-0460">Magnesium</keyword>
<keyword evidence="12" id="KW-1185">Reference proteome</keyword>
<name>A0A941BFQ9_9BURK</name>
<dbReference type="Proteomes" id="UP000678374">
    <property type="component" value="Unassembled WGS sequence"/>
</dbReference>
<evidence type="ECO:0000256" key="7">
    <source>
        <dbReference type="ARBA" id="ARBA00022840"/>
    </source>
</evidence>
<protein>
    <submittedName>
        <fullName evidence="11">Nucleotidyltransferase family protein</fullName>
    </submittedName>
</protein>
<comment type="similarity">
    <text evidence="9">Belongs to the MntA antitoxin family.</text>
</comment>
<dbReference type="CDD" id="cd05403">
    <property type="entry name" value="NT_KNTase_like"/>
    <property type="match status" value="1"/>
</dbReference>
<dbReference type="PANTHER" id="PTHR33571:SF12">
    <property type="entry name" value="BSL3053 PROTEIN"/>
    <property type="match status" value="1"/>
</dbReference>
<proteinExistence type="inferred from homology"/>
<dbReference type="InterPro" id="IPR002934">
    <property type="entry name" value="Polymerase_NTP_transf_dom"/>
</dbReference>
<dbReference type="Gene3D" id="3.30.460.10">
    <property type="entry name" value="Beta Polymerase, domain 2"/>
    <property type="match status" value="1"/>
</dbReference>
<evidence type="ECO:0000256" key="2">
    <source>
        <dbReference type="ARBA" id="ARBA00022649"/>
    </source>
</evidence>
<dbReference type="SUPFAM" id="SSF81301">
    <property type="entry name" value="Nucleotidyltransferase"/>
    <property type="match status" value="1"/>
</dbReference>
<feature type="domain" description="Polymerase nucleotidyl transferase" evidence="10">
    <location>
        <begin position="13"/>
        <end position="94"/>
    </location>
</feature>
<dbReference type="GO" id="GO:0046872">
    <property type="term" value="F:metal ion binding"/>
    <property type="evidence" value="ECO:0007669"/>
    <property type="project" value="UniProtKB-KW"/>
</dbReference>
<sequence length="96" mass="10707">MDRQALIDLLTAHRPVLAQRSGVTRLALFRSAARGTARPDSDVDLPVAFDGPATSVRYFGVQFYLEDLLQRPIDLVTESALRPQFRPTVERDAIVV</sequence>
<evidence type="ECO:0000256" key="1">
    <source>
        <dbReference type="ARBA" id="ARBA00001946"/>
    </source>
</evidence>
<evidence type="ECO:0000256" key="3">
    <source>
        <dbReference type="ARBA" id="ARBA00022679"/>
    </source>
</evidence>
<dbReference type="InterPro" id="IPR052038">
    <property type="entry name" value="Type-VII_TA_antitoxin"/>
</dbReference>
<evidence type="ECO:0000313" key="11">
    <source>
        <dbReference type="EMBL" id="MBQ0959021.1"/>
    </source>
</evidence>
<dbReference type="AlphaFoldDB" id="A0A941BFQ9"/>
<evidence type="ECO:0000256" key="9">
    <source>
        <dbReference type="ARBA" id="ARBA00038276"/>
    </source>
</evidence>
<keyword evidence="3" id="KW-0808">Transferase</keyword>
<evidence type="ECO:0000256" key="6">
    <source>
        <dbReference type="ARBA" id="ARBA00022741"/>
    </source>
</evidence>
<keyword evidence="5" id="KW-0479">Metal-binding</keyword>
<reference evidence="11" key="1">
    <citation type="submission" date="2021-04" db="EMBL/GenBank/DDBJ databases">
        <title>The genome sequence of Ideonella sp. 4Y11.</title>
        <authorList>
            <person name="Liu Y."/>
        </authorList>
    </citation>
    <scope>NUCLEOTIDE SEQUENCE</scope>
    <source>
        <strain evidence="11">4Y11</strain>
    </source>
</reference>
<dbReference type="GO" id="GO:0005524">
    <property type="term" value="F:ATP binding"/>
    <property type="evidence" value="ECO:0007669"/>
    <property type="project" value="UniProtKB-KW"/>
</dbReference>
<dbReference type="GO" id="GO:0016779">
    <property type="term" value="F:nucleotidyltransferase activity"/>
    <property type="evidence" value="ECO:0007669"/>
    <property type="project" value="UniProtKB-KW"/>
</dbReference>
<comment type="cofactor">
    <cofactor evidence="1">
        <name>Mg(2+)</name>
        <dbReference type="ChEBI" id="CHEBI:18420"/>
    </cofactor>
</comment>
<keyword evidence="7" id="KW-0067">ATP-binding</keyword>
<dbReference type="RefSeq" id="WP_210801542.1">
    <property type="nucleotide sequence ID" value="NZ_JAGQDE010000006.1"/>
</dbReference>
<gene>
    <name evidence="11" type="ORF">KAK06_08615</name>
</gene>
<keyword evidence="6" id="KW-0547">Nucleotide-binding</keyword>
<dbReference type="PANTHER" id="PTHR33571">
    <property type="entry name" value="SSL8005 PROTEIN"/>
    <property type="match status" value="1"/>
</dbReference>
<dbReference type="EMBL" id="JAGQDE010000006">
    <property type="protein sequence ID" value="MBQ0959021.1"/>
    <property type="molecule type" value="Genomic_DNA"/>
</dbReference>
<evidence type="ECO:0000259" key="10">
    <source>
        <dbReference type="Pfam" id="PF01909"/>
    </source>
</evidence>
<evidence type="ECO:0000256" key="4">
    <source>
        <dbReference type="ARBA" id="ARBA00022695"/>
    </source>
</evidence>
<dbReference type="InterPro" id="IPR043519">
    <property type="entry name" value="NT_sf"/>
</dbReference>
<evidence type="ECO:0000313" key="12">
    <source>
        <dbReference type="Proteomes" id="UP000678374"/>
    </source>
</evidence>
<comment type="caution">
    <text evidence="11">The sequence shown here is derived from an EMBL/GenBank/DDBJ whole genome shotgun (WGS) entry which is preliminary data.</text>
</comment>
<keyword evidence="2" id="KW-1277">Toxin-antitoxin system</keyword>